<evidence type="ECO:0000256" key="2">
    <source>
        <dbReference type="SAM" id="MobiDB-lite"/>
    </source>
</evidence>
<keyword evidence="1" id="KW-0175">Coiled coil</keyword>
<evidence type="ECO:0000313" key="3">
    <source>
        <dbReference type="EMBL" id="CAI8584825.1"/>
    </source>
</evidence>
<dbReference type="AlphaFoldDB" id="A0AAV0YFQ0"/>
<protein>
    <submittedName>
        <fullName evidence="3">Uncharacterized protein</fullName>
    </submittedName>
</protein>
<gene>
    <name evidence="3" type="ORF">VFH_U094640</name>
</gene>
<accession>A0AAV0YFQ0</accession>
<keyword evidence="4" id="KW-1185">Reference proteome</keyword>
<comment type="caution">
    <text evidence="3">The sequence shown here is derived from an EMBL/GenBank/DDBJ whole genome shotgun (WGS) entry which is preliminary data.</text>
</comment>
<evidence type="ECO:0000256" key="1">
    <source>
        <dbReference type="SAM" id="Coils"/>
    </source>
</evidence>
<name>A0AAV0YFQ0_VICFA</name>
<proteinExistence type="predicted"/>
<feature type="region of interest" description="Disordered" evidence="2">
    <location>
        <begin position="39"/>
        <end position="60"/>
    </location>
</feature>
<sequence length="171" mass="19366">MDKIIKLNMFYNLDDAIEVDQLANVATILTVEEPTSHLVSTKRARDEEQQSPRGYASRKQTCVDEGDASGQVVAIVLTSNLSFIHNLLEGDKMEIAYDLGYNMFKVASNFSLVSIRRGEVLSFDSPFKERDTWKEKAEAMELKCNNLLCELITLQKEVEDANSLQETMKVH</sequence>
<feature type="coiled-coil region" evidence="1">
    <location>
        <begin position="130"/>
        <end position="164"/>
    </location>
</feature>
<dbReference type="Proteomes" id="UP001157006">
    <property type="component" value="Unassembled WGS sequence"/>
</dbReference>
<organism evidence="3 4">
    <name type="scientific">Vicia faba</name>
    <name type="common">Broad bean</name>
    <name type="synonym">Faba vulgaris</name>
    <dbReference type="NCBI Taxonomy" id="3906"/>
    <lineage>
        <taxon>Eukaryota</taxon>
        <taxon>Viridiplantae</taxon>
        <taxon>Streptophyta</taxon>
        <taxon>Embryophyta</taxon>
        <taxon>Tracheophyta</taxon>
        <taxon>Spermatophyta</taxon>
        <taxon>Magnoliopsida</taxon>
        <taxon>eudicotyledons</taxon>
        <taxon>Gunneridae</taxon>
        <taxon>Pentapetalae</taxon>
        <taxon>rosids</taxon>
        <taxon>fabids</taxon>
        <taxon>Fabales</taxon>
        <taxon>Fabaceae</taxon>
        <taxon>Papilionoideae</taxon>
        <taxon>50 kb inversion clade</taxon>
        <taxon>NPAAA clade</taxon>
        <taxon>Hologalegina</taxon>
        <taxon>IRL clade</taxon>
        <taxon>Fabeae</taxon>
        <taxon>Vicia</taxon>
    </lineage>
</organism>
<dbReference type="EMBL" id="CATIWC010002454">
    <property type="protein sequence ID" value="CAI8584825.1"/>
    <property type="molecule type" value="Genomic_DNA"/>
</dbReference>
<reference evidence="3 4" key="1">
    <citation type="submission" date="2023-01" db="EMBL/GenBank/DDBJ databases">
        <authorList>
            <person name="Kreplak J."/>
        </authorList>
    </citation>
    <scope>NUCLEOTIDE SEQUENCE [LARGE SCALE GENOMIC DNA]</scope>
</reference>
<evidence type="ECO:0000313" key="4">
    <source>
        <dbReference type="Proteomes" id="UP001157006"/>
    </source>
</evidence>